<proteinExistence type="predicted"/>
<evidence type="ECO:0000256" key="1">
    <source>
        <dbReference type="SAM" id="MobiDB-lite"/>
    </source>
</evidence>
<evidence type="ECO:0000313" key="2">
    <source>
        <dbReference type="EMBL" id="RPA87665.1"/>
    </source>
</evidence>
<evidence type="ECO:0000313" key="3">
    <source>
        <dbReference type="Proteomes" id="UP000275078"/>
    </source>
</evidence>
<protein>
    <submittedName>
        <fullName evidence="2">Uncharacterized protein</fullName>
    </submittedName>
</protein>
<feature type="region of interest" description="Disordered" evidence="1">
    <location>
        <begin position="1"/>
        <end position="141"/>
    </location>
</feature>
<feature type="region of interest" description="Disordered" evidence="1">
    <location>
        <begin position="177"/>
        <end position="222"/>
    </location>
</feature>
<organism evidence="2 3">
    <name type="scientific">Ascobolus immersus RN42</name>
    <dbReference type="NCBI Taxonomy" id="1160509"/>
    <lineage>
        <taxon>Eukaryota</taxon>
        <taxon>Fungi</taxon>
        <taxon>Dikarya</taxon>
        <taxon>Ascomycota</taxon>
        <taxon>Pezizomycotina</taxon>
        <taxon>Pezizomycetes</taxon>
        <taxon>Pezizales</taxon>
        <taxon>Ascobolaceae</taxon>
        <taxon>Ascobolus</taxon>
    </lineage>
</organism>
<reference evidence="2 3" key="1">
    <citation type="journal article" date="2018" name="Nat. Ecol. Evol.">
        <title>Pezizomycetes genomes reveal the molecular basis of ectomycorrhizal truffle lifestyle.</title>
        <authorList>
            <person name="Murat C."/>
            <person name="Payen T."/>
            <person name="Noel B."/>
            <person name="Kuo A."/>
            <person name="Morin E."/>
            <person name="Chen J."/>
            <person name="Kohler A."/>
            <person name="Krizsan K."/>
            <person name="Balestrini R."/>
            <person name="Da Silva C."/>
            <person name="Montanini B."/>
            <person name="Hainaut M."/>
            <person name="Levati E."/>
            <person name="Barry K.W."/>
            <person name="Belfiori B."/>
            <person name="Cichocki N."/>
            <person name="Clum A."/>
            <person name="Dockter R.B."/>
            <person name="Fauchery L."/>
            <person name="Guy J."/>
            <person name="Iotti M."/>
            <person name="Le Tacon F."/>
            <person name="Lindquist E.A."/>
            <person name="Lipzen A."/>
            <person name="Malagnac F."/>
            <person name="Mello A."/>
            <person name="Molinier V."/>
            <person name="Miyauchi S."/>
            <person name="Poulain J."/>
            <person name="Riccioni C."/>
            <person name="Rubini A."/>
            <person name="Sitrit Y."/>
            <person name="Splivallo R."/>
            <person name="Traeger S."/>
            <person name="Wang M."/>
            <person name="Zifcakova L."/>
            <person name="Wipf D."/>
            <person name="Zambonelli A."/>
            <person name="Paolocci F."/>
            <person name="Nowrousian M."/>
            <person name="Ottonello S."/>
            <person name="Baldrian P."/>
            <person name="Spatafora J.W."/>
            <person name="Henrissat B."/>
            <person name="Nagy L.G."/>
            <person name="Aury J.M."/>
            <person name="Wincker P."/>
            <person name="Grigoriev I.V."/>
            <person name="Bonfante P."/>
            <person name="Martin F.M."/>
        </authorList>
    </citation>
    <scope>NUCLEOTIDE SEQUENCE [LARGE SCALE GENOMIC DNA]</scope>
    <source>
        <strain evidence="2 3">RN42</strain>
    </source>
</reference>
<dbReference type="Proteomes" id="UP000275078">
    <property type="component" value="Unassembled WGS sequence"/>
</dbReference>
<feature type="compositionally biased region" description="Low complexity" evidence="1">
    <location>
        <begin position="82"/>
        <end position="104"/>
    </location>
</feature>
<sequence>MESSTGPPASPQTSNSRKTVPLVIRVAPPSQRPSRPHHPHRNLEVNLPTRLRRPAKSIVLPIRTAPPTTTRKTVVAIRSLRPQSSTPQEEPPQDQTSPAQSPQPQSQPPHPPSKRKIYLPLRTTPSELDPTDPDGYNNTSIWYDTRADDEREIEADAWAEEEYKSLLSNLKRVQANSMSGSSLKPAFNKSRVSKPKSGRMGKEKSVGRAGMAPATRERIKLNETIRKVREGMNKMDIGK</sequence>
<accession>A0A3N4IPK5</accession>
<gene>
    <name evidence="2" type="ORF">BJ508DRAFT_63230</name>
</gene>
<keyword evidence="3" id="KW-1185">Reference proteome</keyword>
<feature type="compositionally biased region" description="Polar residues" evidence="1">
    <location>
        <begin position="1"/>
        <end position="18"/>
    </location>
</feature>
<name>A0A3N4IPK5_ASCIM</name>
<dbReference type="EMBL" id="ML119646">
    <property type="protein sequence ID" value="RPA87665.1"/>
    <property type="molecule type" value="Genomic_DNA"/>
</dbReference>
<dbReference type="AlphaFoldDB" id="A0A3N4IPK5"/>